<dbReference type="AlphaFoldDB" id="A0AA45AKC3"/>
<protein>
    <submittedName>
        <fullName evidence="2">Uncharacterized protein</fullName>
    </submittedName>
</protein>
<reference evidence="2 3" key="1">
    <citation type="submission" date="2017-12" db="EMBL/GenBank/DDBJ databases">
        <title>Comparative genomics yields insights into virulence evolution of Verticillium dahliae.</title>
        <authorList>
            <person name="Fan R."/>
            <person name="Armitage A.D."/>
            <person name="Cascant-Lopez E."/>
            <person name="Sobczyk M."/>
            <person name="Cockerton H.M."/>
            <person name="Harrison R.J."/>
        </authorList>
    </citation>
    <scope>NUCLEOTIDE SEQUENCE [LARGE SCALE GENOMIC DNA]</scope>
    <source>
        <strain evidence="2 3">12008</strain>
    </source>
</reference>
<evidence type="ECO:0000313" key="3">
    <source>
        <dbReference type="Proteomes" id="UP000236305"/>
    </source>
</evidence>
<sequence>MASWHGVNKQVNDDWASPPHLTHLPSANSTPPLLLLFSGFQTPHS</sequence>
<accession>A0AA45AKC3</accession>
<gene>
    <name evidence="2" type="ORF">BJF96_g7173</name>
</gene>
<organism evidence="2 3">
    <name type="scientific">Verticillium dahliae</name>
    <name type="common">Verticillium wilt</name>
    <dbReference type="NCBI Taxonomy" id="27337"/>
    <lineage>
        <taxon>Eukaryota</taxon>
        <taxon>Fungi</taxon>
        <taxon>Dikarya</taxon>
        <taxon>Ascomycota</taxon>
        <taxon>Pezizomycotina</taxon>
        <taxon>Sordariomycetes</taxon>
        <taxon>Hypocreomycetidae</taxon>
        <taxon>Glomerellales</taxon>
        <taxon>Plectosphaerellaceae</taxon>
        <taxon>Verticillium</taxon>
    </lineage>
</organism>
<comment type="caution">
    <text evidence="2">The sequence shown here is derived from an EMBL/GenBank/DDBJ whole genome shotgun (WGS) entry which is preliminary data.</text>
</comment>
<proteinExistence type="predicted"/>
<dbReference type="Proteomes" id="UP000236305">
    <property type="component" value="Unassembled WGS sequence"/>
</dbReference>
<dbReference type="EMBL" id="MPSH01000026">
    <property type="protein sequence ID" value="PNH29494.1"/>
    <property type="molecule type" value="Genomic_DNA"/>
</dbReference>
<feature type="region of interest" description="Disordered" evidence="1">
    <location>
        <begin position="1"/>
        <end position="30"/>
    </location>
</feature>
<evidence type="ECO:0000256" key="1">
    <source>
        <dbReference type="SAM" id="MobiDB-lite"/>
    </source>
</evidence>
<name>A0AA45AKC3_VERDA</name>
<evidence type="ECO:0000313" key="2">
    <source>
        <dbReference type="EMBL" id="PNH29494.1"/>
    </source>
</evidence>